<dbReference type="AlphaFoldDB" id="A0A8K0A654"/>
<dbReference type="OrthoDB" id="10155741at2759"/>
<name>A0A8K0A654_BRALA</name>
<gene>
    <name evidence="2" type="primary">Hypp4270</name>
    <name evidence="2" type="ORF">BLAG_LOCUS22452</name>
</gene>
<dbReference type="EMBL" id="OV696692">
    <property type="protein sequence ID" value="CAH1269995.1"/>
    <property type="molecule type" value="Genomic_DNA"/>
</dbReference>
<keyword evidence="3" id="KW-1185">Reference proteome</keyword>
<protein>
    <submittedName>
        <fullName evidence="2">Hypp4270 protein</fullName>
    </submittedName>
</protein>
<evidence type="ECO:0000313" key="3">
    <source>
        <dbReference type="Proteomes" id="UP000838412"/>
    </source>
</evidence>
<feature type="compositionally biased region" description="Basic and acidic residues" evidence="1">
    <location>
        <begin position="58"/>
        <end position="71"/>
    </location>
</feature>
<accession>A0A8K0A654</accession>
<sequence>MEIKLTEGLCRSAGGSNRLDPEEDGWRWERSTHRLGEGAALHQCQGGRCRIITSPDPQVDRSADPQVDRSLDPQVCISPEPQVDRSFDPQVDRSPHLMRGTVLSCQCWVSPTL</sequence>
<feature type="region of interest" description="Disordered" evidence="1">
    <location>
        <begin position="53"/>
        <end position="91"/>
    </location>
</feature>
<proteinExistence type="predicted"/>
<reference evidence="2" key="1">
    <citation type="submission" date="2022-01" db="EMBL/GenBank/DDBJ databases">
        <authorList>
            <person name="Braso-Vives M."/>
        </authorList>
    </citation>
    <scope>NUCLEOTIDE SEQUENCE</scope>
</reference>
<feature type="compositionally biased region" description="Basic and acidic residues" evidence="1">
    <location>
        <begin position="82"/>
        <end position="91"/>
    </location>
</feature>
<evidence type="ECO:0000256" key="1">
    <source>
        <dbReference type="SAM" id="MobiDB-lite"/>
    </source>
</evidence>
<evidence type="ECO:0000313" key="2">
    <source>
        <dbReference type="EMBL" id="CAH1269995.1"/>
    </source>
</evidence>
<organism evidence="2 3">
    <name type="scientific">Branchiostoma lanceolatum</name>
    <name type="common">Common lancelet</name>
    <name type="synonym">Amphioxus lanceolatum</name>
    <dbReference type="NCBI Taxonomy" id="7740"/>
    <lineage>
        <taxon>Eukaryota</taxon>
        <taxon>Metazoa</taxon>
        <taxon>Chordata</taxon>
        <taxon>Cephalochordata</taxon>
        <taxon>Leptocardii</taxon>
        <taxon>Amphioxiformes</taxon>
        <taxon>Branchiostomatidae</taxon>
        <taxon>Branchiostoma</taxon>
    </lineage>
</organism>
<dbReference type="Proteomes" id="UP000838412">
    <property type="component" value="Chromosome 7"/>
</dbReference>